<keyword evidence="7 12" id="KW-0067">ATP-binding</keyword>
<evidence type="ECO:0000256" key="4">
    <source>
        <dbReference type="ARBA" id="ARBA00022741"/>
    </source>
</evidence>
<dbReference type="GO" id="GO:0042802">
    <property type="term" value="F:identical protein binding"/>
    <property type="evidence" value="ECO:0007669"/>
    <property type="project" value="UniProtKB-ARBA"/>
</dbReference>
<dbReference type="CDD" id="cd00984">
    <property type="entry name" value="DnaB_C"/>
    <property type="match status" value="1"/>
</dbReference>
<comment type="caution">
    <text evidence="14">The sequence shown here is derived from an EMBL/GenBank/DDBJ whole genome shotgun (WGS) entry which is preliminary data.</text>
</comment>
<name>A0A2M8QGP8_9CHLR</name>
<protein>
    <recommendedName>
        <fullName evidence="11 12">Replicative DNA helicase</fullName>
        <ecNumber evidence="11 12">5.6.2.3</ecNumber>
    </recommendedName>
</protein>
<evidence type="ECO:0000256" key="8">
    <source>
        <dbReference type="ARBA" id="ARBA00023125"/>
    </source>
</evidence>
<dbReference type="SMART" id="SM00382">
    <property type="entry name" value="AAA"/>
    <property type="match status" value="1"/>
</dbReference>
<evidence type="ECO:0000256" key="6">
    <source>
        <dbReference type="ARBA" id="ARBA00022806"/>
    </source>
</evidence>
<dbReference type="GO" id="GO:0003677">
    <property type="term" value="F:DNA binding"/>
    <property type="evidence" value="ECO:0007669"/>
    <property type="project" value="UniProtKB-UniRule"/>
</dbReference>
<dbReference type="GO" id="GO:1990077">
    <property type="term" value="C:primosome complex"/>
    <property type="evidence" value="ECO:0007669"/>
    <property type="project" value="UniProtKB-UniRule"/>
</dbReference>
<keyword evidence="5 12" id="KW-0378">Hydrolase</keyword>
<evidence type="ECO:0000256" key="3">
    <source>
        <dbReference type="ARBA" id="ARBA00022705"/>
    </source>
</evidence>
<dbReference type="PANTHER" id="PTHR30153">
    <property type="entry name" value="REPLICATIVE DNA HELICASE DNAB"/>
    <property type="match status" value="1"/>
</dbReference>
<dbReference type="SUPFAM" id="SSF48024">
    <property type="entry name" value="N-terminal domain of DnaB helicase"/>
    <property type="match status" value="1"/>
</dbReference>
<reference evidence="14 15" key="1">
    <citation type="submission" date="2017-11" db="EMBL/GenBank/DDBJ databases">
        <title>Evolution of Phototrophy in the Chloroflexi Phylum Driven by Horizontal Gene Transfer.</title>
        <authorList>
            <person name="Ward L.M."/>
            <person name="Hemp J."/>
            <person name="Shih P.M."/>
            <person name="Mcglynn S.E."/>
            <person name="Fischer W."/>
        </authorList>
    </citation>
    <scope>NUCLEOTIDE SEQUENCE [LARGE SCALE GENOMIC DNA]</scope>
    <source>
        <strain evidence="14">JP3_7</strain>
    </source>
</reference>
<organism evidence="14 15">
    <name type="scientific">Candidatus Thermofonsia Clade 3 bacterium</name>
    <dbReference type="NCBI Taxonomy" id="2364212"/>
    <lineage>
        <taxon>Bacteria</taxon>
        <taxon>Bacillati</taxon>
        <taxon>Chloroflexota</taxon>
        <taxon>Candidatus Thermofontia</taxon>
        <taxon>Candidatus Thermofonsia Clade 3</taxon>
    </lineage>
</organism>
<dbReference type="EMBL" id="PGTN01000002">
    <property type="protein sequence ID" value="PJF48980.1"/>
    <property type="molecule type" value="Genomic_DNA"/>
</dbReference>
<dbReference type="InterPro" id="IPR007693">
    <property type="entry name" value="DNA_helicase_DnaB-like_N"/>
</dbReference>
<evidence type="ECO:0000313" key="14">
    <source>
        <dbReference type="EMBL" id="PJF48980.1"/>
    </source>
</evidence>
<evidence type="ECO:0000313" key="15">
    <source>
        <dbReference type="Proteomes" id="UP000230790"/>
    </source>
</evidence>
<keyword evidence="3 12" id="KW-0235">DNA replication</keyword>
<dbReference type="InterPro" id="IPR016136">
    <property type="entry name" value="DNA_helicase_N/primase_C"/>
</dbReference>
<dbReference type="GO" id="GO:0005524">
    <property type="term" value="F:ATP binding"/>
    <property type="evidence" value="ECO:0007669"/>
    <property type="project" value="UniProtKB-UniRule"/>
</dbReference>
<accession>A0A2M8QGP8</accession>
<evidence type="ECO:0000256" key="12">
    <source>
        <dbReference type="RuleBase" id="RU362085"/>
    </source>
</evidence>
<dbReference type="GO" id="GO:0016887">
    <property type="term" value="F:ATP hydrolysis activity"/>
    <property type="evidence" value="ECO:0007669"/>
    <property type="project" value="RHEA"/>
</dbReference>
<evidence type="ECO:0000256" key="11">
    <source>
        <dbReference type="NCBIfam" id="TIGR00665"/>
    </source>
</evidence>
<dbReference type="PROSITE" id="PS51199">
    <property type="entry name" value="SF4_HELICASE"/>
    <property type="match status" value="1"/>
</dbReference>
<dbReference type="GO" id="GO:0005829">
    <property type="term" value="C:cytosol"/>
    <property type="evidence" value="ECO:0007669"/>
    <property type="project" value="TreeGrafter"/>
</dbReference>
<keyword evidence="6 12" id="KW-0347">Helicase</keyword>
<feature type="domain" description="SF4 helicase" evidence="13">
    <location>
        <begin position="177"/>
        <end position="444"/>
    </location>
</feature>
<evidence type="ECO:0000256" key="10">
    <source>
        <dbReference type="ARBA" id="ARBA00048954"/>
    </source>
</evidence>
<dbReference type="InterPro" id="IPR003593">
    <property type="entry name" value="AAA+_ATPase"/>
</dbReference>
<dbReference type="FunFam" id="3.40.50.300:FF:000076">
    <property type="entry name" value="Replicative DNA helicase"/>
    <property type="match status" value="1"/>
</dbReference>
<dbReference type="PANTHER" id="PTHR30153:SF2">
    <property type="entry name" value="REPLICATIVE DNA HELICASE"/>
    <property type="match status" value="1"/>
</dbReference>
<dbReference type="GO" id="GO:0043139">
    <property type="term" value="F:5'-3' DNA helicase activity"/>
    <property type="evidence" value="ECO:0007669"/>
    <property type="project" value="UniProtKB-EC"/>
</dbReference>
<evidence type="ECO:0000256" key="5">
    <source>
        <dbReference type="ARBA" id="ARBA00022801"/>
    </source>
</evidence>
<evidence type="ECO:0000256" key="7">
    <source>
        <dbReference type="ARBA" id="ARBA00022840"/>
    </source>
</evidence>
<dbReference type="AlphaFoldDB" id="A0A2M8QGP8"/>
<comment type="similarity">
    <text evidence="1 12">Belongs to the helicase family. DnaB subfamily.</text>
</comment>
<dbReference type="Pfam" id="PF03796">
    <property type="entry name" value="DnaB_C"/>
    <property type="match status" value="1"/>
</dbReference>
<dbReference type="InterPro" id="IPR036185">
    <property type="entry name" value="DNA_heli_DnaB-like_N_sf"/>
</dbReference>
<evidence type="ECO:0000256" key="9">
    <source>
        <dbReference type="ARBA" id="ARBA00023235"/>
    </source>
</evidence>
<dbReference type="InterPro" id="IPR027417">
    <property type="entry name" value="P-loop_NTPase"/>
</dbReference>
<dbReference type="Pfam" id="PF00772">
    <property type="entry name" value="DnaB"/>
    <property type="match status" value="1"/>
</dbReference>
<dbReference type="SUPFAM" id="SSF52540">
    <property type="entry name" value="P-loop containing nucleoside triphosphate hydrolases"/>
    <property type="match status" value="1"/>
</dbReference>
<keyword evidence="4 12" id="KW-0547">Nucleotide-binding</keyword>
<evidence type="ECO:0000256" key="1">
    <source>
        <dbReference type="ARBA" id="ARBA00008428"/>
    </source>
</evidence>
<sequence length="447" mass="50392">MADAFILPPHSVEAEEAVLGSLLIDPEAVARVASFLAPDHFYVVKHQWIYEAMLRLHDRREPIDLLTVSSELAHNNRLDEVGGEPYIAQLTNAVPTALNVEAYARAVEASAVRRRMINAASEIARIAYDQSLPIQQVIEKSEAILFGVTEGHGEGHMVPIRKAVSDFFERLEYLHEHRDEPLGIPTGYHDLDRMTGGLQKGDLIIVAARPGVGKTSLMLNIGYHAALKHRQRVAIFSLEMSNEQLVQRFIAAETGIDSQRLRIADLKDDEWGALTRISMQMADQMIFLDDTPSLSPLELRVKARRIYQEYGLDLIIVDYLQLMSGETGARSDNRVQEISYISRSLKAIARELKVPLIAGSQLSRLVEQRSDKHPMLSDLRESGSIEQDADIVLFIYRDELYNPDTEFKNIAEIHVAKNRNGPTGKAMLFFDKRLTSFKNLAKERIEL</sequence>
<comment type="function">
    <text evidence="12">The main replicative DNA helicase, it participates in initiation and elongation during chromosome replication. Travels ahead of the DNA replisome, separating dsDNA into templates for DNA synthesis. A processive ATP-dependent 5'-3' DNA helicase it has DNA-dependent ATPase activity.</text>
</comment>
<evidence type="ECO:0000256" key="2">
    <source>
        <dbReference type="ARBA" id="ARBA00022515"/>
    </source>
</evidence>
<dbReference type="InterPro" id="IPR007694">
    <property type="entry name" value="DNA_helicase_DnaB-like_C"/>
</dbReference>
<dbReference type="GO" id="GO:0006269">
    <property type="term" value="P:DNA replication, synthesis of primer"/>
    <property type="evidence" value="ECO:0007669"/>
    <property type="project" value="UniProtKB-UniRule"/>
</dbReference>
<dbReference type="Gene3D" id="1.10.860.10">
    <property type="entry name" value="DNAb Helicase, Chain A"/>
    <property type="match status" value="1"/>
</dbReference>
<comment type="catalytic activity">
    <reaction evidence="10 12">
        <text>ATP + H2O = ADP + phosphate + H(+)</text>
        <dbReference type="Rhea" id="RHEA:13065"/>
        <dbReference type="ChEBI" id="CHEBI:15377"/>
        <dbReference type="ChEBI" id="CHEBI:15378"/>
        <dbReference type="ChEBI" id="CHEBI:30616"/>
        <dbReference type="ChEBI" id="CHEBI:43474"/>
        <dbReference type="ChEBI" id="CHEBI:456216"/>
        <dbReference type="EC" id="5.6.2.3"/>
    </reaction>
</comment>
<dbReference type="FunFam" id="1.10.860.10:FF:000001">
    <property type="entry name" value="Replicative DNA helicase"/>
    <property type="match status" value="1"/>
</dbReference>
<keyword evidence="2 12" id="KW-0639">Primosome</keyword>
<proteinExistence type="inferred from homology"/>
<gene>
    <name evidence="14" type="primary">dnaB</name>
    <name evidence="14" type="ORF">CUN48_00505</name>
</gene>
<dbReference type="NCBIfam" id="TIGR00665">
    <property type="entry name" value="DnaB"/>
    <property type="match status" value="1"/>
</dbReference>
<dbReference type="EC" id="5.6.2.3" evidence="11 12"/>
<dbReference type="InterPro" id="IPR007692">
    <property type="entry name" value="DNA_helicase_DnaB"/>
</dbReference>
<dbReference type="Gene3D" id="3.40.50.300">
    <property type="entry name" value="P-loop containing nucleotide triphosphate hydrolases"/>
    <property type="match status" value="1"/>
</dbReference>
<keyword evidence="9" id="KW-0413">Isomerase</keyword>
<dbReference type="NCBIfam" id="NF004384">
    <property type="entry name" value="PRK05748.1"/>
    <property type="match status" value="1"/>
</dbReference>
<evidence type="ECO:0000259" key="13">
    <source>
        <dbReference type="PROSITE" id="PS51199"/>
    </source>
</evidence>
<dbReference type="Proteomes" id="UP000230790">
    <property type="component" value="Unassembled WGS sequence"/>
</dbReference>
<keyword evidence="8 12" id="KW-0238">DNA-binding</keyword>